<dbReference type="Gene3D" id="1.20.1250.20">
    <property type="entry name" value="MFS general substrate transporter like domains"/>
    <property type="match status" value="2"/>
</dbReference>
<evidence type="ECO:0000313" key="10">
    <source>
        <dbReference type="Proteomes" id="UP000830167"/>
    </source>
</evidence>
<organism evidence="9 10">
    <name type="scientific">Fodinisporobacter ferrooxydans</name>
    <dbReference type="NCBI Taxonomy" id="2901836"/>
    <lineage>
        <taxon>Bacteria</taxon>
        <taxon>Bacillati</taxon>
        <taxon>Bacillota</taxon>
        <taxon>Bacilli</taxon>
        <taxon>Bacillales</taxon>
        <taxon>Alicyclobacillaceae</taxon>
        <taxon>Fodinisporobacter</taxon>
    </lineage>
</organism>
<protein>
    <submittedName>
        <fullName evidence="9">MFS transporter</fullName>
    </submittedName>
</protein>
<evidence type="ECO:0000256" key="1">
    <source>
        <dbReference type="ARBA" id="ARBA00004651"/>
    </source>
</evidence>
<accession>A0ABY4CIV0</accession>
<keyword evidence="6 7" id="KW-0472">Membrane</keyword>
<keyword evidence="3" id="KW-1003">Cell membrane</keyword>
<comment type="subcellular location">
    <subcellularLocation>
        <location evidence="1">Cell membrane</location>
        <topology evidence="1">Multi-pass membrane protein</topology>
    </subcellularLocation>
</comment>
<evidence type="ECO:0000256" key="3">
    <source>
        <dbReference type="ARBA" id="ARBA00022475"/>
    </source>
</evidence>
<feature type="transmembrane region" description="Helical" evidence="7">
    <location>
        <begin position="16"/>
        <end position="40"/>
    </location>
</feature>
<feature type="transmembrane region" description="Helical" evidence="7">
    <location>
        <begin position="52"/>
        <end position="71"/>
    </location>
</feature>
<proteinExistence type="predicted"/>
<name>A0ABY4CIV0_9BACL</name>
<evidence type="ECO:0000256" key="6">
    <source>
        <dbReference type="ARBA" id="ARBA00023136"/>
    </source>
</evidence>
<feature type="transmembrane region" description="Helical" evidence="7">
    <location>
        <begin position="378"/>
        <end position="397"/>
    </location>
</feature>
<dbReference type="SUPFAM" id="SSF103473">
    <property type="entry name" value="MFS general substrate transporter"/>
    <property type="match status" value="1"/>
</dbReference>
<evidence type="ECO:0000256" key="7">
    <source>
        <dbReference type="SAM" id="Phobius"/>
    </source>
</evidence>
<keyword evidence="10" id="KW-1185">Reference proteome</keyword>
<dbReference type="InterPro" id="IPR050189">
    <property type="entry name" value="MFS_Efflux_Transporters"/>
</dbReference>
<feature type="transmembrane region" description="Helical" evidence="7">
    <location>
        <begin position="287"/>
        <end position="306"/>
    </location>
</feature>
<feature type="transmembrane region" description="Helical" evidence="7">
    <location>
        <begin position="312"/>
        <end position="331"/>
    </location>
</feature>
<feature type="transmembrane region" description="Helical" evidence="7">
    <location>
        <begin position="223"/>
        <end position="246"/>
    </location>
</feature>
<dbReference type="Proteomes" id="UP000830167">
    <property type="component" value="Chromosome"/>
</dbReference>
<dbReference type="PANTHER" id="PTHR43124">
    <property type="entry name" value="PURINE EFFLUX PUMP PBUE"/>
    <property type="match status" value="1"/>
</dbReference>
<evidence type="ECO:0000256" key="2">
    <source>
        <dbReference type="ARBA" id="ARBA00022448"/>
    </source>
</evidence>
<feature type="domain" description="Major facilitator superfamily (MFS) profile" evidence="8">
    <location>
        <begin position="16"/>
        <end position="402"/>
    </location>
</feature>
<dbReference type="EMBL" id="CP089291">
    <property type="protein sequence ID" value="UOF90323.1"/>
    <property type="molecule type" value="Genomic_DNA"/>
</dbReference>
<dbReference type="RefSeq" id="WP_347437018.1">
    <property type="nucleotide sequence ID" value="NZ_CP089291.1"/>
</dbReference>
<evidence type="ECO:0000256" key="4">
    <source>
        <dbReference type="ARBA" id="ARBA00022692"/>
    </source>
</evidence>
<feature type="transmembrane region" description="Helical" evidence="7">
    <location>
        <begin position="258"/>
        <end position="275"/>
    </location>
</feature>
<reference evidence="9" key="1">
    <citation type="submission" date="2021-12" db="EMBL/GenBank/DDBJ databases">
        <title>Alicyclobacillaceae gen. nov., sp. nov., isolated from chalcocite enrichment system.</title>
        <authorList>
            <person name="Jiang Z."/>
        </authorList>
    </citation>
    <scope>NUCLEOTIDE SEQUENCE</scope>
    <source>
        <strain evidence="9">MYW30-H2</strain>
    </source>
</reference>
<dbReference type="InterPro" id="IPR036259">
    <property type="entry name" value="MFS_trans_sf"/>
</dbReference>
<sequence length="418" mass="45445">MQTNAKRSFFRYENGIVLMMFFTFGFVFMERLSVVFLFPFIAPDLKLNNGQIGLIVSMLSICWAISGWVFGSISDISGSRKKVLLPITLLFSLFSFLSGLTKSFVTMVLIRGLMGLSEGPVLPIAQASVIADSSPERRGFNLGFVQSSIGLIGATLTPILVTAFATRYSWHSAFYLVGIPGIIMFFILFKYMKEPKLSADNGHVHERSGFKEFTIVYRNRNTWICTIISAFFMAWLFVFTTFAPIYLTTVDKFKPEEMGLIMAAIGFGSFVWGFVGPAISDKFGRKPTLIVFSLIAALSPLCFAVIHGSVAVMMLLGFLTTVGQGCFPLFMAVIPGESLPFKYAASAVAMTQLVGELVGGTIAPSIAGFAADSFGLQAPLWIAFAGALISGFVAFGLKETAPAKVMALHVGKDALSME</sequence>
<dbReference type="CDD" id="cd17316">
    <property type="entry name" value="MFS_SV2_like"/>
    <property type="match status" value="1"/>
</dbReference>
<feature type="transmembrane region" description="Helical" evidence="7">
    <location>
        <begin position="83"/>
        <end position="101"/>
    </location>
</feature>
<dbReference type="Pfam" id="PF07690">
    <property type="entry name" value="MFS_1"/>
    <property type="match status" value="1"/>
</dbReference>
<dbReference type="InterPro" id="IPR020846">
    <property type="entry name" value="MFS_dom"/>
</dbReference>
<feature type="transmembrane region" description="Helical" evidence="7">
    <location>
        <begin position="172"/>
        <end position="189"/>
    </location>
</feature>
<keyword evidence="4 7" id="KW-0812">Transmembrane</keyword>
<evidence type="ECO:0000259" key="8">
    <source>
        <dbReference type="PROSITE" id="PS50850"/>
    </source>
</evidence>
<keyword evidence="2" id="KW-0813">Transport</keyword>
<evidence type="ECO:0000256" key="5">
    <source>
        <dbReference type="ARBA" id="ARBA00022989"/>
    </source>
</evidence>
<dbReference type="PROSITE" id="PS50850">
    <property type="entry name" value="MFS"/>
    <property type="match status" value="1"/>
</dbReference>
<evidence type="ECO:0000313" key="9">
    <source>
        <dbReference type="EMBL" id="UOF90323.1"/>
    </source>
</evidence>
<dbReference type="InterPro" id="IPR011701">
    <property type="entry name" value="MFS"/>
</dbReference>
<gene>
    <name evidence="9" type="ORF">LSG31_21105</name>
</gene>
<feature type="transmembrane region" description="Helical" evidence="7">
    <location>
        <begin position="142"/>
        <end position="166"/>
    </location>
</feature>
<dbReference type="PANTHER" id="PTHR43124:SF3">
    <property type="entry name" value="CHLORAMPHENICOL EFFLUX PUMP RV0191"/>
    <property type="match status" value="1"/>
</dbReference>
<keyword evidence="5 7" id="KW-1133">Transmembrane helix</keyword>